<reference evidence="1 2" key="1">
    <citation type="submission" date="2019-04" db="EMBL/GenBank/DDBJ databases">
        <title>Pedobacter sp. RP-1-16 sp. nov., isolated from Arctic soil.</title>
        <authorList>
            <person name="Dahal R.H."/>
            <person name="Kim D.-U."/>
        </authorList>
    </citation>
    <scope>NUCLEOTIDE SEQUENCE [LARGE SCALE GENOMIC DNA]</scope>
    <source>
        <strain evidence="1 2">RP-1-16</strain>
    </source>
</reference>
<organism evidence="1 2">
    <name type="scientific">Pedobacter hiemivivus</name>
    <dbReference type="NCBI Taxonomy" id="2530454"/>
    <lineage>
        <taxon>Bacteria</taxon>
        <taxon>Pseudomonadati</taxon>
        <taxon>Bacteroidota</taxon>
        <taxon>Sphingobacteriia</taxon>
        <taxon>Sphingobacteriales</taxon>
        <taxon>Sphingobacteriaceae</taxon>
        <taxon>Pedobacter</taxon>
    </lineage>
</organism>
<dbReference type="RefSeq" id="WP_136882283.1">
    <property type="nucleotide sequence ID" value="NZ_SWDX01000018.1"/>
</dbReference>
<comment type="caution">
    <text evidence="1">The sequence shown here is derived from an EMBL/GenBank/DDBJ whole genome shotgun (WGS) entry which is preliminary data.</text>
</comment>
<gene>
    <name evidence="1" type="ORF">FBD94_25205</name>
</gene>
<accession>A0A4U1FXS3</accession>
<protein>
    <submittedName>
        <fullName evidence="1">Uncharacterized protein</fullName>
    </submittedName>
</protein>
<proteinExistence type="predicted"/>
<dbReference type="AlphaFoldDB" id="A0A4U1FXS3"/>
<evidence type="ECO:0000313" key="2">
    <source>
        <dbReference type="Proteomes" id="UP000309594"/>
    </source>
</evidence>
<dbReference type="Proteomes" id="UP000309594">
    <property type="component" value="Unassembled WGS sequence"/>
</dbReference>
<sequence>MIVIFFISCSKGISITEIKDKDLLIQASCKESSSDGHDQEYKVRIFPELKSGETIDRKITEQMSYNMDSCFYKMKGKEKQFPETVIPIANGIKNCFEYLIVFSDDAAAQETNKLQYESKYINNTTYQLIFK</sequence>
<evidence type="ECO:0000313" key="1">
    <source>
        <dbReference type="EMBL" id="TKC55289.1"/>
    </source>
</evidence>
<dbReference type="EMBL" id="SWDX01000018">
    <property type="protein sequence ID" value="TKC55289.1"/>
    <property type="molecule type" value="Genomic_DNA"/>
</dbReference>
<name>A0A4U1FXS3_9SPHI</name>